<name>A0A9D4CC28_DREPO</name>
<proteinExistence type="predicted"/>
<dbReference type="EMBL" id="JAIWYP010000013">
    <property type="protein sequence ID" value="KAH3720856.1"/>
    <property type="molecule type" value="Genomic_DNA"/>
</dbReference>
<gene>
    <name evidence="1" type="ORF">DPMN_063765</name>
</gene>
<dbReference type="AlphaFoldDB" id="A0A9D4CC28"/>
<evidence type="ECO:0000313" key="2">
    <source>
        <dbReference type="Proteomes" id="UP000828390"/>
    </source>
</evidence>
<comment type="caution">
    <text evidence="1">The sequence shown here is derived from an EMBL/GenBank/DDBJ whole genome shotgun (WGS) entry which is preliminary data.</text>
</comment>
<sequence length="94" mass="10506">MKRIRTSSLRVLNQLRAEAKKSRILVLKQMLSKEENHLVKGSAVSTPSNVTDTYNGENCRTALAESTRIDIELANEQHQSALQKSQSRTTLANP</sequence>
<accession>A0A9D4CC28</accession>
<reference evidence="1" key="2">
    <citation type="submission" date="2020-11" db="EMBL/GenBank/DDBJ databases">
        <authorList>
            <person name="McCartney M.A."/>
            <person name="Auch B."/>
            <person name="Kono T."/>
            <person name="Mallez S."/>
            <person name="Becker A."/>
            <person name="Gohl D.M."/>
            <person name="Silverstein K.A.T."/>
            <person name="Koren S."/>
            <person name="Bechman K.B."/>
            <person name="Herman A."/>
            <person name="Abrahante J.E."/>
            <person name="Garbe J."/>
        </authorList>
    </citation>
    <scope>NUCLEOTIDE SEQUENCE</scope>
    <source>
        <strain evidence="1">Duluth1</strain>
        <tissue evidence="1">Whole animal</tissue>
    </source>
</reference>
<keyword evidence="2" id="KW-1185">Reference proteome</keyword>
<protein>
    <submittedName>
        <fullName evidence="1">Uncharacterized protein</fullName>
    </submittedName>
</protein>
<dbReference type="Proteomes" id="UP000828390">
    <property type="component" value="Unassembled WGS sequence"/>
</dbReference>
<evidence type="ECO:0000313" key="1">
    <source>
        <dbReference type="EMBL" id="KAH3720856.1"/>
    </source>
</evidence>
<reference evidence="1" key="1">
    <citation type="journal article" date="2019" name="bioRxiv">
        <title>The Genome of the Zebra Mussel, Dreissena polymorpha: A Resource for Invasive Species Research.</title>
        <authorList>
            <person name="McCartney M.A."/>
            <person name="Auch B."/>
            <person name="Kono T."/>
            <person name="Mallez S."/>
            <person name="Zhang Y."/>
            <person name="Obille A."/>
            <person name="Becker A."/>
            <person name="Abrahante J.E."/>
            <person name="Garbe J."/>
            <person name="Badalamenti J.P."/>
            <person name="Herman A."/>
            <person name="Mangelson H."/>
            <person name="Liachko I."/>
            <person name="Sullivan S."/>
            <person name="Sone E.D."/>
            <person name="Koren S."/>
            <person name="Silverstein K.A.T."/>
            <person name="Beckman K.B."/>
            <person name="Gohl D.M."/>
        </authorList>
    </citation>
    <scope>NUCLEOTIDE SEQUENCE</scope>
    <source>
        <strain evidence="1">Duluth1</strain>
        <tissue evidence="1">Whole animal</tissue>
    </source>
</reference>
<organism evidence="1 2">
    <name type="scientific">Dreissena polymorpha</name>
    <name type="common">Zebra mussel</name>
    <name type="synonym">Mytilus polymorpha</name>
    <dbReference type="NCBI Taxonomy" id="45954"/>
    <lineage>
        <taxon>Eukaryota</taxon>
        <taxon>Metazoa</taxon>
        <taxon>Spiralia</taxon>
        <taxon>Lophotrochozoa</taxon>
        <taxon>Mollusca</taxon>
        <taxon>Bivalvia</taxon>
        <taxon>Autobranchia</taxon>
        <taxon>Heteroconchia</taxon>
        <taxon>Euheterodonta</taxon>
        <taxon>Imparidentia</taxon>
        <taxon>Neoheterodontei</taxon>
        <taxon>Myida</taxon>
        <taxon>Dreissenoidea</taxon>
        <taxon>Dreissenidae</taxon>
        <taxon>Dreissena</taxon>
    </lineage>
</organism>